<proteinExistence type="predicted"/>
<accession>A0ABT8ILQ3</accession>
<organism evidence="1 2">
    <name type="scientific">Polycladomyces subterraneus</name>
    <dbReference type="NCBI Taxonomy" id="1016997"/>
    <lineage>
        <taxon>Bacteria</taxon>
        <taxon>Bacillati</taxon>
        <taxon>Bacillota</taxon>
        <taxon>Bacilli</taxon>
        <taxon>Bacillales</taxon>
        <taxon>Thermoactinomycetaceae</taxon>
        <taxon>Polycladomyces</taxon>
    </lineage>
</organism>
<dbReference type="RefSeq" id="WP_301238358.1">
    <property type="nucleotide sequence ID" value="NZ_JANRHH010000030.1"/>
</dbReference>
<comment type="caution">
    <text evidence="1">The sequence shown here is derived from an EMBL/GenBank/DDBJ whole genome shotgun (WGS) entry which is preliminary data.</text>
</comment>
<evidence type="ECO:0000313" key="1">
    <source>
        <dbReference type="EMBL" id="MDN4593667.1"/>
    </source>
</evidence>
<name>A0ABT8ILQ3_9BACL</name>
<dbReference type="Proteomes" id="UP001174196">
    <property type="component" value="Unassembled WGS sequence"/>
</dbReference>
<protein>
    <submittedName>
        <fullName evidence="1">Uncharacterized protein</fullName>
    </submittedName>
</protein>
<gene>
    <name evidence="1" type="ORF">NWF35_07095</name>
</gene>
<evidence type="ECO:0000313" key="2">
    <source>
        <dbReference type="Proteomes" id="UP001174196"/>
    </source>
</evidence>
<keyword evidence="2" id="KW-1185">Reference proteome</keyword>
<sequence>MAIYSEIVKLLQMIDNWQQTDEQKYRELCRRIELSVTHAQHSNVNDFYRIIHLEYDKLLTLPVKLVFLVFKKANQLNPNDRELLLSFSAYLFCHGPQWDREAEQIRHLVEEGKMEACCEIAQRITWNDEYYGSRDGNEL</sequence>
<dbReference type="EMBL" id="JANRHH010000030">
    <property type="protein sequence ID" value="MDN4593667.1"/>
    <property type="molecule type" value="Genomic_DNA"/>
</dbReference>
<reference evidence="1" key="1">
    <citation type="submission" date="2022-08" db="EMBL/GenBank/DDBJ databases">
        <title>Polycladomyces zharkentsis sp. nov., a novel thermophilic CMC and starch-degrading bacterium isolated from a geothermal spring in Kazakhstan.</title>
        <authorList>
            <person name="Mashzhan A."/>
            <person name="Kistaubaeva A."/>
            <person name="Javier-Lopez R."/>
            <person name="Birkeland N.-K."/>
        </authorList>
    </citation>
    <scope>NUCLEOTIDE SEQUENCE</scope>
    <source>
        <strain evidence="1">KSR 13</strain>
    </source>
</reference>